<evidence type="ECO:0000256" key="7">
    <source>
        <dbReference type="ARBA" id="ARBA00022975"/>
    </source>
</evidence>
<dbReference type="GO" id="GO:0044205">
    <property type="term" value="P:'de novo' UMP biosynthetic process"/>
    <property type="evidence" value="ECO:0007669"/>
    <property type="project" value="UniProtKB-UniRule"/>
</dbReference>
<dbReference type="PIRSF" id="PIRSF000164">
    <property type="entry name" value="DHO_oxidase"/>
    <property type="match status" value="1"/>
</dbReference>
<reference evidence="13 14" key="1">
    <citation type="submission" date="2019-09" db="EMBL/GenBank/DDBJ databases">
        <title>Genome sequence and assembly of Adhaeribacter sp.</title>
        <authorList>
            <person name="Chhetri G."/>
        </authorList>
    </citation>
    <scope>NUCLEOTIDE SEQUENCE [LARGE SCALE GENOMIC DNA]</scope>
    <source>
        <strain evidence="13 14">DK36</strain>
    </source>
</reference>
<keyword evidence="11" id="KW-1003">Cell membrane</keyword>
<dbReference type="InterPro" id="IPR005720">
    <property type="entry name" value="Dihydroorotate_DH_cat"/>
</dbReference>
<evidence type="ECO:0000313" key="14">
    <source>
        <dbReference type="Proteomes" id="UP000323426"/>
    </source>
</evidence>
<proteinExistence type="inferred from homology"/>
<comment type="catalytic activity">
    <reaction evidence="10 11">
        <text>(S)-dihydroorotate + a quinone = orotate + a quinol</text>
        <dbReference type="Rhea" id="RHEA:30187"/>
        <dbReference type="ChEBI" id="CHEBI:24646"/>
        <dbReference type="ChEBI" id="CHEBI:30839"/>
        <dbReference type="ChEBI" id="CHEBI:30864"/>
        <dbReference type="ChEBI" id="CHEBI:132124"/>
        <dbReference type="EC" id="1.3.5.2"/>
    </reaction>
</comment>
<evidence type="ECO:0000256" key="4">
    <source>
        <dbReference type="ARBA" id="ARBA00005359"/>
    </source>
</evidence>
<dbReference type="InterPro" id="IPR005719">
    <property type="entry name" value="Dihydroorotate_DH_2"/>
</dbReference>
<dbReference type="EC" id="1.3.5.2" evidence="11"/>
<dbReference type="InterPro" id="IPR001295">
    <property type="entry name" value="Dihydroorotate_DH_CS"/>
</dbReference>
<keyword evidence="9 11" id="KW-0472">Membrane</keyword>
<evidence type="ECO:0000313" key="13">
    <source>
        <dbReference type="EMBL" id="KAA5548201.1"/>
    </source>
</evidence>
<dbReference type="PROSITE" id="PS00912">
    <property type="entry name" value="DHODEHASE_2"/>
    <property type="match status" value="1"/>
</dbReference>
<comment type="subunit">
    <text evidence="11">Monomer.</text>
</comment>
<feature type="binding site" evidence="11">
    <location>
        <begin position="247"/>
        <end position="248"/>
    </location>
    <ligand>
        <name>substrate</name>
    </ligand>
</feature>
<comment type="similarity">
    <text evidence="4 11">Belongs to the dihydroorotate dehydrogenase family. Type 2 subfamily.</text>
</comment>
<keyword evidence="14" id="KW-1185">Reference proteome</keyword>
<dbReference type="PROSITE" id="PS00911">
    <property type="entry name" value="DHODEHASE_1"/>
    <property type="match status" value="1"/>
</dbReference>
<feature type="binding site" evidence="11">
    <location>
        <position position="182"/>
    </location>
    <ligand>
        <name>substrate</name>
    </ligand>
</feature>
<dbReference type="GO" id="GO:0106430">
    <property type="term" value="F:dihydroorotate dehydrogenase (quinone) activity"/>
    <property type="evidence" value="ECO:0007669"/>
    <property type="project" value="UniProtKB-EC"/>
</dbReference>
<feature type="binding site" evidence="11">
    <location>
        <position position="218"/>
    </location>
    <ligand>
        <name>FMN</name>
        <dbReference type="ChEBI" id="CHEBI:58210"/>
    </ligand>
</feature>
<comment type="pathway">
    <text evidence="3 11">Pyrimidine metabolism; UMP biosynthesis via de novo pathway; orotate from (S)-dihydroorotate (quinone route): step 1/1.</text>
</comment>
<dbReference type="InterPro" id="IPR013785">
    <property type="entry name" value="Aldolase_TIM"/>
</dbReference>
<dbReference type="NCBIfam" id="NF003645">
    <property type="entry name" value="PRK05286.1-2"/>
    <property type="match status" value="1"/>
</dbReference>
<keyword evidence="7 11" id="KW-0665">Pyrimidine biosynthesis</keyword>
<feature type="binding site" evidence="11">
    <location>
        <position position="272"/>
    </location>
    <ligand>
        <name>FMN</name>
        <dbReference type="ChEBI" id="CHEBI:58210"/>
    </ligand>
</feature>
<dbReference type="PANTHER" id="PTHR48109:SF4">
    <property type="entry name" value="DIHYDROOROTATE DEHYDROGENASE (QUINONE), MITOCHONDRIAL"/>
    <property type="match status" value="1"/>
</dbReference>
<feature type="binding site" evidence="11">
    <location>
        <position position="246"/>
    </location>
    <ligand>
        <name>FMN</name>
        <dbReference type="ChEBI" id="CHEBI:58210"/>
    </ligand>
</feature>
<dbReference type="Pfam" id="PF01180">
    <property type="entry name" value="DHO_dh"/>
    <property type="match status" value="1"/>
</dbReference>
<feature type="domain" description="Dihydroorotate dehydrogenase catalytic" evidence="12">
    <location>
        <begin position="50"/>
        <end position="340"/>
    </location>
</feature>
<comment type="cofactor">
    <cofactor evidence="11">
        <name>FMN</name>
        <dbReference type="ChEBI" id="CHEBI:58210"/>
    </cofactor>
    <text evidence="11">Binds 1 FMN per subunit.</text>
</comment>
<dbReference type="RefSeq" id="WP_150087334.1">
    <property type="nucleotide sequence ID" value="NZ_VWSF01000003.1"/>
</dbReference>
<evidence type="ECO:0000256" key="2">
    <source>
        <dbReference type="ARBA" id="ARBA00004370"/>
    </source>
</evidence>
<dbReference type="InterPro" id="IPR050074">
    <property type="entry name" value="DHO_dehydrogenase"/>
</dbReference>
<dbReference type="NCBIfam" id="NF003652">
    <property type="entry name" value="PRK05286.2-5"/>
    <property type="match status" value="1"/>
</dbReference>
<feature type="binding site" evidence="11">
    <location>
        <begin position="67"/>
        <end position="71"/>
    </location>
    <ligand>
        <name>FMN</name>
        <dbReference type="ChEBI" id="CHEBI:58210"/>
    </ligand>
</feature>
<feature type="binding site" evidence="11">
    <location>
        <begin position="116"/>
        <end position="120"/>
    </location>
    <ligand>
        <name>substrate</name>
    </ligand>
</feature>
<dbReference type="CDD" id="cd04738">
    <property type="entry name" value="DHOD_2_like"/>
    <property type="match status" value="1"/>
</dbReference>
<dbReference type="Gene3D" id="3.20.20.70">
    <property type="entry name" value="Aldolase class I"/>
    <property type="match status" value="1"/>
</dbReference>
<evidence type="ECO:0000256" key="3">
    <source>
        <dbReference type="ARBA" id="ARBA00005161"/>
    </source>
</evidence>
<gene>
    <name evidence="11" type="primary">pyrD</name>
    <name evidence="13" type="ORF">F0145_05585</name>
</gene>
<feature type="binding site" evidence="11">
    <location>
        <position position="91"/>
    </location>
    <ligand>
        <name>FMN</name>
        <dbReference type="ChEBI" id="CHEBI:58210"/>
    </ligand>
</feature>
<feature type="binding site" evidence="11">
    <location>
        <position position="177"/>
    </location>
    <ligand>
        <name>FMN</name>
        <dbReference type="ChEBI" id="CHEBI:58210"/>
    </ligand>
</feature>
<sequence>MYKSLLRPLLFQIDPETIHTLSYSVLKTGFRLPLAKKLGDQAFRVSDSRLERKVFGLTFPNPIGLAAGFDKNALLVDEIAQLGFGFIEIGTVTPRPQPGNDKPRLFRLPTDQALINRMGFNNQGVEVAAARLKNRKSNIIVGGNIGKNKITPNEEALRDYQYCFDALFDVVDYFVVNVSSPNTPDLRALQDKEPLRMLLAALQRQNSARPVRKPLLLKIAPDLNQSQLDDIIEIAVETNLDGLVATNTTINREGLKTNNANLAAIGAGGLSGKPLRNQATDIIRYLRQHLPENIRIIGVGGIMTPEDALEKLAAGADLVQLYTGFIYEGPSLVKRINKLILKS</sequence>
<dbReference type="HAMAP" id="MF_00225">
    <property type="entry name" value="DHO_dh_type2"/>
    <property type="match status" value="1"/>
</dbReference>
<organism evidence="13 14">
    <name type="scientific">Adhaeribacter rhizoryzae</name>
    <dbReference type="NCBI Taxonomy" id="2607907"/>
    <lineage>
        <taxon>Bacteria</taxon>
        <taxon>Pseudomonadati</taxon>
        <taxon>Bacteroidota</taxon>
        <taxon>Cytophagia</taxon>
        <taxon>Cytophagales</taxon>
        <taxon>Hymenobacteraceae</taxon>
        <taxon>Adhaeribacter</taxon>
    </lineage>
</organism>
<evidence type="ECO:0000256" key="1">
    <source>
        <dbReference type="ARBA" id="ARBA00003125"/>
    </source>
</evidence>
<dbReference type="GO" id="GO:0005886">
    <property type="term" value="C:plasma membrane"/>
    <property type="evidence" value="ECO:0007669"/>
    <property type="project" value="UniProtKB-SubCell"/>
</dbReference>
<feature type="binding site" evidence="11">
    <location>
        <position position="301"/>
    </location>
    <ligand>
        <name>FMN</name>
        <dbReference type="ChEBI" id="CHEBI:58210"/>
    </ligand>
</feature>
<name>A0A5M6DKZ3_9BACT</name>
<comment type="function">
    <text evidence="1 11">Catalyzes the conversion of dihydroorotate to orotate with quinone as electron acceptor.</text>
</comment>
<dbReference type="SUPFAM" id="SSF51395">
    <property type="entry name" value="FMN-linked oxidoreductases"/>
    <property type="match status" value="1"/>
</dbReference>
<feature type="binding site" evidence="11">
    <location>
        <position position="177"/>
    </location>
    <ligand>
        <name>substrate</name>
    </ligand>
</feature>
<evidence type="ECO:0000256" key="9">
    <source>
        <dbReference type="ARBA" id="ARBA00023136"/>
    </source>
</evidence>
<keyword evidence="6 11" id="KW-0288">FMN</keyword>
<evidence type="ECO:0000256" key="11">
    <source>
        <dbReference type="HAMAP-Rule" id="MF_00225"/>
    </source>
</evidence>
<evidence type="ECO:0000259" key="12">
    <source>
        <dbReference type="Pfam" id="PF01180"/>
    </source>
</evidence>
<dbReference type="GO" id="GO:0005737">
    <property type="term" value="C:cytoplasm"/>
    <property type="evidence" value="ECO:0007669"/>
    <property type="project" value="InterPro"/>
</dbReference>
<evidence type="ECO:0000256" key="10">
    <source>
        <dbReference type="ARBA" id="ARBA00048639"/>
    </source>
</evidence>
<dbReference type="AlphaFoldDB" id="A0A5M6DKZ3"/>
<evidence type="ECO:0000256" key="5">
    <source>
        <dbReference type="ARBA" id="ARBA00022630"/>
    </source>
</evidence>
<dbReference type="UniPathway" id="UPA00070">
    <property type="reaction ID" value="UER00946"/>
</dbReference>
<feature type="binding site" evidence="11">
    <location>
        <position position="71"/>
    </location>
    <ligand>
        <name>substrate</name>
    </ligand>
</feature>
<comment type="subcellular location">
    <subcellularLocation>
        <location evidence="11">Cell membrane</location>
        <topology evidence="11">Peripheral membrane protein</topology>
    </subcellularLocation>
    <subcellularLocation>
        <location evidence="2">Membrane</location>
    </subcellularLocation>
</comment>
<feature type="active site" description="Nucleophile" evidence="11">
    <location>
        <position position="180"/>
    </location>
</feature>
<dbReference type="GO" id="GO:0006207">
    <property type="term" value="P:'de novo' pyrimidine nucleobase biosynthetic process"/>
    <property type="evidence" value="ECO:0007669"/>
    <property type="project" value="UniProtKB-UniRule"/>
</dbReference>
<dbReference type="NCBIfam" id="TIGR01036">
    <property type="entry name" value="pyrD_sub2"/>
    <property type="match status" value="1"/>
</dbReference>
<dbReference type="InterPro" id="IPR012135">
    <property type="entry name" value="Dihydroorotate_DH_1_2"/>
</dbReference>
<accession>A0A5M6DKZ3</accession>
<feature type="binding site" evidence="11">
    <location>
        <begin position="322"/>
        <end position="323"/>
    </location>
    <ligand>
        <name>FMN</name>
        <dbReference type="ChEBI" id="CHEBI:58210"/>
    </ligand>
</feature>
<keyword evidence="5 11" id="KW-0285">Flavoprotein</keyword>
<evidence type="ECO:0000256" key="8">
    <source>
        <dbReference type="ARBA" id="ARBA00023002"/>
    </source>
</evidence>
<dbReference type="EMBL" id="VWSF01000003">
    <property type="protein sequence ID" value="KAA5548201.1"/>
    <property type="molecule type" value="Genomic_DNA"/>
</dbReference>
<keyword evidence="8 11" id="KW-0560">Oxidoreductase</keyword>
<dbReference type="Proteomes" id="UP000323426">
    <property type="component" value="Unassembled WGS sequence"/>
</dbReference>
<feature type="binding site" evidence="11">
    <location>
        <position position="144"/>
    </location>
    <ligand>
        <name>FMN</name>
        <dbReference type="ChEBI" id="CHEBI:58210"/>
    </ligand>
</feature>
<dbReference type="PANTHER" id="PTHR48109">
    <property type="entry name" value="DIHYDROOROTATE DEHYDROGENASE (QUINONE), MITOCHONDRIAL-RELATED"/>
    <property type="match status" value="1"/>
</dbReference>
<protein>
    <recommendedName>
        <fullName evidence="11">Dihydroorotate dehydrogenase (quinone)</fullName>
        <ecNumber evidence="11">1.3.5.2</ecNumber>
    </recommendedName>
    <alternativeName>
        <fullName evidence="11">DHOdehase</fullName>
        <shortName evidence="11">DHOD</shortName>
        <shortName evidence="11">DHODase</shortName>
    </alternativeName>
    <alternativeName>
        <fullName evidence="11">Dihydroorotate oxidase</fullName>
    </alternativeName>
</protein>
<evidence type="ECO:0000256" key="6">
    <source>
        <dbReference type="ARBA" id="ARBA00022643"/>
    </source>
</evidence>
<comment type="caution">
    <text evidence="13">The sequence shown here is derived from an EMBL/GenBank/DDBJ whole genome shotgun (WGS) entry which is preliminary data.</text>
</comment>